<sequence>LRSPGASDIKPHEIVAPLAEIVFAPHPEFGTFWNVHYPVAASLKREHGKTRKLRGSDENGKDDEGDGRGTTENPNCRTKLSRNQVPGNPRAFKYFGTIAKANYVADVRTGAALKRLSNGANTRAWKTNSTIRFNITASFLVRPAILLDPRITRGTVTDIKQNPYQLSLQRGSRHACEAVIVSNKWVVTAVHCVSLSMSVYRLHAGSNDKYEEGTFYRVKKIVQHLAYNFLTIDYDITLLKESGKLSMLMTVSLPIVGIYKYIRRITDRMICAHGGQDACEGDSDGPLTDDILYGIVSWRYKCAELLYPGVYTNVADLLWWIRWISGI</sequence>
<dbReference type="Proteomes" id="UP000670152">
    <property type="component" value="Unassembled WGS sequence"/>
</dbReference>
<keyword evidence="4" id="KW-0378">Hydrolase</keyword>
<dbReference type="CDD" id="cd00190">
    <property type="entry name" value="Tryp_SPc"/>
    <property type="match status" value="1"/>
</dbReference>
<dbReference type="FunFam" id="2.40.10.10:FF:000068">
    <property type="entry name" value="transmembrane protease serine 2"/>
    <property type="match status" value="1"/>
</dbReference>
<evidence type="ECO:0000256" key="6">
    <source>
        <dbReference type="ARBA" id="ARBA00023145"/>
    </source>
</evidence>
<protein>
    <recommendedName>
        <fullName evidence="9">trypsin</fullName>
        <ecNumber evidence="9">3.4.21.4</ecNumber>
    </recommendedName>
</protein>
<feature type="compositionally biased region" description="Polar residues" evidence="10">
    <location>
        <begin position="70"/>
        <end position="84"/>
    </location>
</feature>
<dbReference type="GO" id="GO:0004252">
    <property type="term" value="F:serine-type endopeptidase activity"/>
    <property type="evidence" value="ECO:0007669"/>
    <property type="project" value="UniProtKB-EC"/>
</dbReference>
<proteinExistence type="inferred from homology"/>
<dbReference type="EMBL" id="JAANIB010003916">
    <property type="protein sequence ID" value="KAG5335646.1"/>
    <property type="molecule type" value="Genomic_DNA"/>
</dbReference>
<dbReference type="PROSITE" id="PS50240">
    <property type="entry name" value="TRYPSIN_DOM"/>
    <property type="match status" value="1"/>
</dbReference>
<dbReference type="SMART" id="SM00020">
    <property type="entry name" value="Tryp_SPc"/>
    <property type="match status" value="1"/>
</dbReference>
<evidence type="ECO:0000313" key="13">
    <source>
        <dbReference type="Proteomes" id="UP000670152"/>
    </source>
</evidence>
<evidence type="ECO:0000256" key="8">
    <source>
        <dbReference type="ARBA" id="ARBA00036320"/>
    </source>
</evidence>
<evidence type="ECO:0000256" key="2">
    <source>
        <dbReference type="ARBA" id="ARBA00022670"/>
    </source>
</evidence>
<keyword evidence="7" id="KW-1015">Disulfide bond</keyword>
<gene>
    <name evidence="12" type="primary">Tryp1</name>
    <name evidence="12" type="ORF">G6Z77_0001664</name>
</gene>
<keyword evidence="2" id="KW-0645">Protease</keyword>
<evidence type="ECO:0000256" key="5">
    <source>
        <dbReference type="ARBA" id="ARBA00022825"/>
    </source>
</evidence>
<dbReference type="Pfam" id="PF00089">
    <property type="entry name" value="Trypsin"/>
    <property type="match status" value="2"/>
</dbReference>
<keyword evidence="6" id="KW-0865">Zymogen</keyword>
<dbReference type="GO" id="GO:0006508">
    <property type="term" value="P:proteolysis"/>
    <property type="evidence" value="ECO:0007669"/>
    <property type="project" value="UniProtKB-KW"/>
</dbReference>
<keyword evidence="13" id="KW-1185">Reference proteome</keyword>
<comment type="caution">
    <text evidence="12">The sequence shown here is derived from an EMBL/GenBank/DDBJ whole genome shotgun (WGS) entry which is preliminary data.</text>
</comment>
<feature type="domain" description="Peptidase S1" evidence="11">
    <location>
        <begin position="151"/>
        <end position="327"/>
    </location>
</feature>
<evidence type="ECO:0000256" key="3">
    <source>
        <dbReference type="ARBA" id="ARBA00022757"/>
    </source>
</evidence>
<dbReference type="InterPro" id="IPR043504">
    <property type="entry name" value="Peptidase_S1_PA_chymotrypsin"/>
</dbReference>
<dbReference type="InterPro" id="IPR001314">
    <property type="entry name" value="Peptidase_S1A"/>
</dbReference>
<dbReference type="PANTHER" id="PTHR24276:SF97">
    <property type="entry name" value="GH13245P2-RELATED"/>
    <property type="match status" value="1"/>
</dbReference>
<evidence type="ECO:0000256" key="9">
    <source>
        <dbReference type="ARBA" id="ARBA00038868"/>
    </source>
</evidence>
<organism evidence="12 13">
    <name type="scientific">Acromyrmex heyeri</name>
    <dbReference type="NCBI Taxonomy" id="230685"/>
    <lineage>
        <taxon>Eukaryota</taxon>
        <taxon>Metazoa</taxon>
        <taxon>Ecdysozoa</taxon>
        <taxon>Arthropoda</taxon>
        <taxon>Hexapoda</taxon>
        <taxon>Insecta</taxon>
        <taxon>Pterygota</taxon>
        <taxon>Neoptera</taxon>
        <taxon>Endopterygota</taxon>
        <taxon>Hymenoptera</taxon>
        <taxon>Apocrita</taxon>
        <taxon>Aculeata</taxon>
        <taxon>Formicoidea</taxon>
        <taxon>Formicidae</taxon>
        <taxon>Myrmicinae</taxon>
        <taxon>Acromyrmex</taxon>
    </lineage>
</organism>
<keyword evidence="5" id="KW-0720">Serine protease</keyword>
<dbReference type="AlphaFoldDB" id="A0A836FIQ8"/>
<dbReference type="PRINTS" id="PR00722">
    <property type="entry name" value="CHYMOTRYPSIN"/>
</dbReference>
<reference evidence="12 13" key="1">
    <citation type="submission" date="2020-02" db="EMBL/GenBank/DDBJ databases">
        <title>Relaxed selection underlies rapid genomic changes in the transitions from sociality to social parasitism in ants.</title>
        <authorList>
            <person name="Bi X."/>
        </authorList>
    </citation>
    <scope>NUCLEOTIDE SEQUENCE [LARGE SCALE GENOMIC DNA]</scope>
    <source>
        <strain evidence="12">BGI-DK2014b</strain>
        <tissue evidence="12">Whole body</tissue>
    </source>
</reference>
<dbReference type="PANTHER" id="PTHR24276">
    <property type="entry name" value="POLYSERASE-RELATED"/>
    <property type="match status" value="1"/>
</dbReference>
<dbReference type="OrthoDB" id="10059102at2759"/>
<evidence type="ECO:0000256" key="4">
    <source>
        <dbReference type="ARBA" id="ARBA00022801"/>
    </source>
</evidence>
<comment type="similarity">
    <text evidence="1">Belongs to the peptidase S1 family.</text>
</comment>
<dbReference type="InterPro" id="IPR050430">
    <property type="entry name" value="Peptidase_S1"/>
</dbReference>
<evidence type="ECO:0000259" key="11">
    <source>
        <dbReference type="PROSITE" id="PS50240"/>
    </source>
</evidence>
<feature type="region of interest" description="Disordered" evidence="10">
    <location>
        <begin position="45"/>
        <end position="84"/>
    </location>
</feature>
<dbReference type="SUPFAM" id="SSF50494">
    <property type="entry name" value="Trypsin-like serine proteases"/>
    <property type="match status" value="1"/>
</dbReference>
<evidence type="ECO:0000256" key="1">
    <source>
        <dbReference type="ARBA" id="ARBA00007664"/>
    </source>
</evidence>
<accession>A0A836FIQ8</accession>
<dbReference type="InterPro" id="IPR001254">
    <property type="entry name" value="Trypsin_dom"/>
</dbReference>
<comment type="catalytic activity">
    <reaction evidence="8">
        <text>Preferential cleavage: Arg-|-Xaa, Lys-|-Xaa.</text>
        <dbReference type="EC" id="3.4.21.4"/>
    </reaction>
</comment>
<evidence type="ECO:0000256" key="10">
    <source>
        <dbReference type="SAM" id="MobiDB-lite"/>
    </source>
</evidence>
<evidence type="ECO:0000256" key="7">
    <source>
        <dbReference type="ARBA" id="ARBA00023157"/>
    </source>
</evidence>
<dbReference type="EC" id="3.4.21.4" evidence="9"/>
<dbReference type="InterPro" id="IPR009003">
    <property type="entry name" value="Peptidase_S1_PA"/>
</dbReference>
<keyword evidence="3" id="KW-0222">Digestion</keyword>
<feature type="non-terminal residue" evidence="12">
    <location>
        <position position="1"/>
    </location>
</feature>
<feature type="non-terminal residue" evidence="12">
    <location>
        <position position="327"/>
    </location>
</feature>
<name>A0A836FIQ8_9HYME</name>
<evidence type="ECO:0000313" key="12">
    <source>
        <dbReference type="EMBL" id="KAG5335646.1"/>
    </source>
</evidence>
<dbReference type="Gene3D" id="2.40.10.10">
    <property type="entry name" value="Trypsin-like serine proteases"/>
    <property type="match status" value="2"/>
</dbReference>
<dbReference type="GO" id="GO:0007586">
    <property type="term" value="P:digestion"/>
    <property type="evidence" value="ECO:0007669"/>
    <property type="project" value="UniProtKB-KW"/>
</dbReference>